<keyword evidence="2" id="KW-0813">Transport</keyword>
<organism evidence="10">
    <name type="scientific">hydrothermal vent metagenome</name>
    <dbReference type="NCBI Taxonomy" id="652676"/>
    <lineage>
        <taxon>unclassified sequences</taxon>
        <taxon>metagenomes</taxon>
        <taxon>ecological metagenomes</taxon>
    </lineage>
</organism>
<dbReference type="GO" id="GO:0005886">
    <property type="term" value="C:plasma membrane"/>
    <property type="evidence" value="ECO:0007669"/>
    <property type="project" value="UniProtKB-SubCell"/>
</dbReference>
<dbReference type="AlphaFoldDB" id="A0A3B1BG05"/>
<feature type="transmembrane region" description="Helical" evidence="7">
    <location>
        <begin position="6"/>
        <end position="22"/>
    </location>
</feature>
<name>A0A3B1BG05_9ZZZZ</name>
<dbReference type="PANTHER" id="PTHR43373:SF1">
    <property type="entry name" value="NA(+)_H(+) ANTIPORTER SUBUNIT A"/>
    <property type="match status" value="1"/>
</dbReference>
<gene>
    <name evidence="10" type="ORF">MNBD_GAMMA26-1494</name>
</gene>
<dbReference type="NCBIfam" id="NF009159">
    <property type="entry name" value="PRK12504.1"/>
    <property type="match status" value="1"/>
</dbReference>
<evidence type="ECO:0000256" key="7">
    <source>
        <dbReference type="SAM" id="Phobius"/>
    </source>
</evidence>
<dbReference type="InterPro" id="IPR050616">
    <property type="entry name" value="CPA3_Na-H_Antiporter_A"/>
</dbReference>
<proteinExistence type="predicted"/>
<evidence type="ECO:0000256" key="3">
    <source>
        <dbReference type="ARBA" id="ARBA00022475"/>
    </source>
</evidence>
<keyword evidence="5 7" id="KW-1133">Transmembrane helix</keyword>
<keyword evidence="4 7" id="KW-0812">Transmembrane</keyword>
<dbReference type="InterPro" id="IPR025383">
    <property type="entry name" value="MrpA_C/MbhD"/>
</dbReference>
<dbReference type="InterPro" id="IPR042106">
    <property type="entry name" value="Nuo/plastoQ_OxRdtase_6_NuoJ"/>
</dbReference>
<evidence type="ECO:0000256" key="4">
    <source>
        <dbReference type="ARBA" id="ARBA00022692"/>
    </source>
</evidence>
<evidence type="ECO:0000259" key="9">
    <source>
        <dbReference type="Pfam" id="PF20501"/>
    </source>
</evidence>
<dbReference type="Pfam" id="PF20501">
    <property type="entry name" value="MbhE"/>
    <property type="match status" value="1"/>
</dbReference>
<feature type="transmembrane region" description="Helical" evidence="7">
    <location>
        <begin position="27"/>
        <end position="47"/>
    </location>
</feature>
<dbReference type="Pfam" id="PF13244">
    <property type="entry name" value="MbhD"/>
    <property type="match status" value="1"/>
</dbReference>
<evidence type="ECO:0000256" key="6">
    <source>
        <dbReference type="ARBA" id="ARBA00023136"/>
    </source>
</evidence>
<accession>A0A3B1BG05</accession>
<feature type="domain" description="MrpA C-terminal/MbhE" evidence="9">
    <location>
        <begin position="122"/>
        <end position="184"/>
    </location>
</feature>
<reference evidence="10" key="1">
    <citation type="submission" date="2018-06" db="EMBL/GenBank/DDBJ databases">
        <authorList>
            <person name="Zhirakovskaya E."/>
        </authorList>
    </citation>
    <scope>NUCLEOTIDE SEQUENCE</scope>
</reference>
<comment type="subcellular location">
    <subcellularLocation>
        <location evidence="1">Cell membrane</location>
        <topology evidence="1">Multi-pass membrane protein</topology>
    </subcellularLocation>
</comment>
<dbReference type="EMBL" id="UOFX01000070">
    <property type="protein sequence ID" value="VAX10318.1"/>
    <property type="molecule type" value="Genomic_DNA"/>
</dbReference>
<feature type="transmembrane region" description="Helical" evidence="7">
    <location>
        <begin position="53"/>
        <end position="73"/>
    </location>
</feature>
<feature type="transmembrane region" description="Helical" evidence="7">
    <location>
        <begin position="158"/>
        <end position="176"/>
    </location>
</feature>
<dbReference type="Gene3D" id="1.20.120.1200">
    <property type="entry name" value="NADH-ubiquinone/plastoquinone oxidoreductase chain 6, subunit NuoJ"/>
    <property type="match status" value="1"/>
</dbReference>
<keyword evidence="3" id="KW-1003">Cell membrane</keyword>
<evidence type="ECO:0000256" key="1">
    <source>
        <dbReference type="ARBA" id="ARBA00004651"/>
    </source>
</evidence>
<feature type="domain" description="MrpA C-terminal/MbhD" evidence="8">
    <location>
        <begin position="12"/>
        <end position="76"/>
    </location>
</feature>
<evidence type="ECO:0000313" key="10">
    <source>
        <dbReference type="EMBL" id="VAX10318.1"/>
    </source>
</evidence>
<feature type="transmembrane region" description="Helical" evidence="7">
    <location>
        <begin position="94"/>
        <end position="112"/>
    </location>
</feature>
<dbReference type="InterPro" id="IPR046806">
    <property type="entry name" value="MrpA_C/MbhE"/>
</dbReference>
<evidence type="ECO:0000256" key="5">
    <source>
        <dbReference type="ARBA" id="ARBA00022989"/>
    </source>
</evidence>
<protein>
    <submittedName>
        <fullName evidence="10">Na(+) H(+) antiporter subunit B</fullName>
    </submittedName>
</protein>
<evidence type="ECO:0000256" key="2">
    <source>
        <dbReference type="ARBA" id="ARBA00022448"/>
    </source>
</evidence>
<evidence type="ECO:0000259" key="8">
    <source>
        <dbReference type="Pfam" id="PF13244"/>
    </source>
</evidence>
<dbReference type="PANTHER" id="PTHR43373">
    <property type="entry name" value="NA(+)/H(+) ANTIPORTER SUBUNIT"/>
    <property type="match status" value="1"/>
</dbReference>
<sequence>MIDIIINVTLLAFLAITAVAIVRMTNLFAIIMLFGIFSLLSAGLFVIMDAPDVAFTEAAVGAGISTVLMLATLALTKNQGETPYAEAPQAHRPWLPLLVVGITGAALIYGTWDIPAFGDPNAPAQTHVARYYIENTAADTGVPNMVTAVLASYRGFDTLGEVAVVFTAAVAVLLLIGGRRPKKDKGGAK</sequence>
<keyword evidence="6 7" id="KW-0472">Membrane</keyword>